<dbReference type="Gene3D" id="3.40.630.30">
    <property type="match status" value="1"/>
</dbReference>
<evidence type="ECO:0000259" key="1">
    <source>
        <dbReference type="PROSITE" id="PS51186"/>
    </source>
</evidence>
<dbReference type="PROSITE" id="PS51186">
    <property type="entry name" value="GNAT"/>
    <property type="match status" value="1"/>
</dbReference>
<protein>
    <submittedName>
        <fullName evidence="2">GNAT family N-acetyltransferase</fullName>
        <ecNumber evidence="2">2.3.-.-</ecNumber>
    </submittedName>
</protein>
<dbReference type="InterPro" id="IPR000182">
    <property type="entry name" value="GNAT_dom"/>
</dbReference>
<dbReference type="PANTHER" id="PTHR43792">
    <property type="entry name" value="GNAT FAMILY, PUTATIVE (AFU_ORTHOLOGUE AFUA_3G00765)-RELATED-RELATED"/>
    <property type="match status" value="1"/>
</dbReference>
<dbReference type="EC" id="2.3.-.-" evidence="2"/>
<proteinExistence type="predicted"/>
<dbReference type="SUPFAM" id="SSF55729">
    <property type="entry name" value="Acyl-CoA N-acyltransferases (Nat)"/>
    <property type="match status" value="1"/>
</dbReference>
<comment type="caution">
    <text evidence="2">The sequence shown here is derived from an EMBL/GenBank/DDBJ whole genome shotgun (WGS) entry which is preliminary data.</text>
</comment>
<evidence type="ECO:0000313" key="3">
    <source>
        <dbReference type="Proteomes" id="UP001595453"/>
    </source>
</evidence>
<dbReference type="RefSeq" id="WP_377120468.1">
    <property type="nucleotide sequence ID" value="NZ_JBHRSD010000002.1"/>
</dbReference>
<dbReference type="EMBL" id="JBHRSD010000002">
    <property type="protein sequence ID" value="MFC3031338.1"/>
    <property type="molecule type" value="Genomic_DNA"/>
</dbReference>
<reference evidence="3" key="1">
    <citation type="journal article" date="2019" name="Int. J. Syst. Evol. Microbiol.">
        <title>The Global Catalogue of Microorganisms (GCM) 10K type strain sequencing project: providing services to taxonomists for standard genome sequencing and annotation.</title>
        <authorList>
            <consortium name="The Broad Institute Genomics Platform"/>
            <consortium name="The Broad Institute Genome Sequencing Center for Infectious Disease"/>
            <person name="Wu L."/>
            <person name="Ma J."/>
        </authorList>
    </citation>
    <scope>NUCLEOTIDE SEQUENCE [LARGE SCALE GENOMIC DNA]</scope>
    <source>
        <strain evidence="3">KCTC 42730</strain>
    </source>
</reference>
<feature type="domain" description="N-acetyltransferase" evidence="1">
    <location>
        <begin position="8"/>
        <end position="163"/>
    </location>
</feature>
<name>A0ABV7CFG8_9GAMM</name>
<evidence type="ECO:0000313" key="2">
    <source>
        <dbReference type="EMBL" id="MFC3031338.1"/>
    </source>
</evidence>
<dbReference type="Proteomes" id="UP001595453">
    <property type="component" value="Unassembled WGS sequence"/>
</dbReference>
<dbReference type="PANTHER" id="PTHR43792:SF1">
    <property type="entry name" value="N-ACETYLTRANSFERASE DOMAIN-CONTAINING PROTEIN"/>
    <property type="match status" value="1"/>
</dbReference>
<sequence length="163" mass="18339">MHLTTPRLTLRLVRHSDARALTAILNQTSTSQFNDYGASVSDAEIKDWLQWDIEQAYTGLGLRLVLINNEQTIVGSIGLHLEAKNSLSLGLELDEHCRGQGLMLEALQALLLACQQFPWQRQPEQIVATIHQDNRKAINLVEKLAFKLQSASDLHLIYHFALS</sequence>
<dbReference type="InterPro" id="IPR016181">
    <property type="entry name" value="Acyl_CoA_acyltransferase"/>
</dbReference>
<organism evidence="2 3">
    <name type="scientific">Pseudoalteromonas fenneropenaei</name>
    <dbReference type="NCBI Taxonomy" id="1737459"/>
    <lineage>
        <taxon>Bacteria</taxon>
        <taxon>Pseudomonadati</taxon>
        <taxon>Pseudomonadota</taxon>
        <taxon>Gammaproteobacteria</taxon>
        <taxon>Alteromonadales</taxon>
        <taxon>Pseudoalteromonadaceae</taxon>
        <taxon>Pseudoalteromonas</taxon>
    </lineage>
</organism>
<gene>
    <name evidence="2" type="ORF">ACFOEE_02200</name>
</gene>
<keyword evidence="2" id="KW-0012">Acyltransferase</keyword>
<dbReference type="Pfam" id="PF13302">
    <property type="entry name" value="Acetyltransf_3"/>
    <property type="match status" value="1"/>
</dbReference>
<keyword evidence="3" id="KW-1185">Reference proteome</keyword>
<dbReference type="InterPro" id="IPR051531">
    <property type="entry name" value="N-acetyltransferase"/>
</dbReference>
<accession>A0ABV7CFG8</accession>
<dbReference type="GO" id="GO:0016746">
    <property type="term" value="F:acyltransferase activity"/>
    <property type="evidence" value="ECO:0007669"/>
    <property type="project" value="UniProtKB-KW"/>
</dbReference>
<keyword evidence="2" id="KW-0808">Transferase</keyword>